<dbReference type="InterPro" id="IPR013094">
    <property type="entry name" value="AB_hydrolase_3"/>
</dbReference>
<evidence type="ECO:0000256" key="1">
    <source>
        <dbReference type="ARBA" id="ARBA00022801"/>
    </source>
</evidence>
<dbReference type="Pfam" id="PF07859">
    <property type="entry name" value="Abhydrolase_3"/>
    <property type="match status" value="1"/>
</dbReference>
<dbReference type="PANTHER" id="PTHR48081">
    <property type="entry name" value="AB HYDROLASE SUPERFAMILY PROTEIN C4A8.06C"/>
    <property type="match status" value="1"/>
</dbReference>
<dbReference type="STRING" id="1353528.DT23_17775"/>
<sequence>MVSKESTVLGEMYKKWVSAMADNPDMTLEETREMFEHWGDVTGEPGGVDYIEVVANGVPCMWAKPKGSDESRALLCTHGGGYQVGSMYSHRKLFGHIAKAVGCPALIVDYRRSPESLHPGPVNDCVDAYAWILDQGIKPEHVAFVGDSAGGALAITTILGARDRGLPLPAASMPLSPWTDMEITGETVTTNEEKDHFVKRAVIEHMSATFLGEDGDRKDPLATPLYADLSGLPPFYVQVGGDETLLDDSRRFVAKVEEAGGEVKFDIYPGMQHVFPFLAGTAPEGDQAIADQAAWVKPKLGL</sequence>
<evidence type="ECO:0000313" key="4">
    <source>
        <dbReference type="Proteomes" id="UP000027471"/>
    </source>
</evidence>
<dbReference type="eggNOG" id="COG0657">
    <property type="taxonomic scope" value="Bacteria"/>
</dbReference>
<evidence type="ECO:0000259" key="2">
    <source>
        <dbReference type="Pfam" id="PF07859"/>
    </source>
</evidence>
<gene>
    <name evidence="3" type="ORF">DT23_17775</name>
</gene>
<feature type="domain" description="Alpha/beta hydrolase fold-3" evidence="2">
    <location>
        <begin position="75"/>
        <end position="275"/>
    </location>
</feature>
<dbReference type="Gene3D" id="3.40.50.1820">
    <property type="entry name" value="alpha/beta hydrolase"/>
    <property type="match status" value="1"/>
</dbReference>
<reference evidence="3 4" key="1">
    <citation type="journal article" date="2015" name="Antonie Van Leeuwenhoek">
        <title>Thioclava indica sp. nov., isolated from surface seawater of the Indian Ocean.</title>
        <authorList>
            <person name="Liu Y."/>
            <person name="Lai Q."/>
            <person name="Du J."/>
            <person name="Xu H."/>
            <person name="Jiang L."/>
            <person name="Shao Z."/>
        </authorList>
    </citation>
    <scope>NUCLEOTIDE SEQUENCE [LARGE SCALE GENOMIC DNA]</scope>
    <source>
        <strain evidence="3 4">DT23-4</strain>
    </source>
</reference>
<evidence type="ECO:0000313" key="3">
    <source>
        <dbReference type="EMBL" id="KEO56588.1"/>
    </source>
</evidence>
<dbReference type="Proteomes" id="UP000027471">
    <property type="component" value="Unassembled WGS sequence"/>
</dbReference>
<keyword evidence="1" id="KW-0378">Hydrolase</keyword>
<comment type="caution">
    <text evidence="3">The sequence shown here is derived from an EMBL/GenBank/DDBJ whole genome shotgun (WGS) entry which is preliminary data.</text>
</comment>
<dbReference type="PANTHER" id="PTHR48081:SF8">
    <property type="entry name" value="ALPHA_BETA HYDROLASE FOLD-3 DOMAIN-CONTAINING PROTEIN-RELATED"/>
    <property type="match status" value="1"/>
</dbReference>
<dbReference type="GO" id="GO:0016787">
    <property type="term" value="F:hydrolase activity"/>
    <property type="evidence" value="ECO:0007669"/>
    <property type="project" value="UniProtKB-KW"/>
</dbReference>
<dbReference type="InterPro" id="IPR050300">
    <property type="entry name" value="GDXG_lipolytic_enzyme"/>
</dbReference>
<dbReference type="InterPro" id="IPR029058">
    <property type="entry name" value="AB_hydrolase_fold"/>
</dbReference>
<accession>A0A074JLY5</accession>
<dbReference type="SUPFAM" id="SSF53474">
    <property type="entry name" value="alpha/beta-Hydrolases"/>
    <property type="match status" value="1"/>
</dbReference>
<dbReference type="AlphaFoldDB" id="A0A074JLY5"/>
<keyword evidence="4" id="KW-1185">Reference proteome</keyword>
<organism evidence="3 4">
    <name type="scientific">Thioclava indica</name>
    <dbReference type="NCBI Taxonomy" id="1353528"/>
    <lineage>
        <taxon>Bacteria</taxon>
        <taxon>Pseudomonadati</taxon>
        <taxon>Pseudomonadota</taxon>
        <taxon>Alphaproteobacteria</taxon>
        <taxon>Rhodobacterales</taxon>
        <taxon>Paracoccaceae</taxon>
        <taxon>Thioclava</taxon>
    </lineage>
</organism>
<proteinExistence type="predicted"/>
<protein>
    <recommendedName>
        <fullName evidence="2">Alpha/beta hydrolase fold-3 domain-containing protein</fullName>
    </recommendedName>
</protein>
<name>A0A074JLY5_9RHOB</name>
<dbReference type="RefSeq" id="WP_038132131.1">
    <property type="nucleotide sequence ID" value="NZ_AUNB01000050.1"/>
</dbReference>
<dbReference type="EMBL" id="AUNB01000050">
    <property type="protein sequence ID" value="KEO56588.1"/>
    <property type="molecule type" value="Genomic_DNA"/>
</dbReference>